<dbReference type="InterPro" id="IPR036390">
    <property type="entry name" value="WH_DNA-bd_sf"/>
</dbReference>
<dbReference type="STRING" id="1429043.X474_03190"/>
<dbReference type="PROSITE" id="PS51078">
    <property type="entry name" value="ICLR_ED"/>
    <property type="match status" value="1"/>
</dbReference>
<evidence type="ECO:0000313" key="6">
    <source>
        <dbReference type="EMBL" id="KIX15652.1"/>
    </source>
</evidence>
<keyword evidence="1" id="KW-0805">Transcription regulation</keyword>
<comment type="caution">
    <text evidence="6">The sequence shown here is derived from an EMBL/GenBank/DDBJ whole genome shotgun (WGS) entry which is preliminary data.</text>
</comment>
<dbReference type="Proteomes" id="UP000032233">
    <property type="component" value="Unassembled WGS sequence"/>
</dbReference>
<evidence type="ECO:0000256" key="3">
    <source>
        <dbReference type="ARBA" id="ARBA00023163"/>
    </source>
</evidence>
<name>A0A0D2GLT2_9BACT</name>
<dbReference type="FunCoup" id="A0A0D2GLT2">
    <property type="interactions" value="117"/>
</dbReference>
<dbReference type="Pfam" id="PF09339">
    <property type="entry name" value="HTH_IclR"/>
    <property type="match status" value="1"/>
</dbReference>
<accession>A0A0D2GLT2</accession>
<dbReference type="GO" id="GO:0003700">
    <property type="term" value="F:DNA-binding transcription factor activity"/>
    <property type="evidence" value="ECO:0007669"/>
    <property type="project" value="TreeGrafter"/>
</dbReference>
<dbReference type="PANTHER" id="PTHR30136:SF24">
    <property type="entry name" value="HTH-TYPE TRANSCRIPTIONAL REPRESSOR ALLR"/>
    <property type="match status" value="1"/>
</dbReference>
<dbReference type="AlphaFoldDB" id="A0A0D2GLT2"/>
<dbReference type="PROSITE" id="PS51077">
    <property type="entry name" value="HTH_ICLR"/>
    <property type="match status" value="1"/>
</dbReference>
<dbReference type="InterPro" id="IPR036388">
    <property type="entry name" value="WH-like_DNA-bd_sf"/>
</dbReference>
<dbReference type="SMART" id="SM00346">
    <property type="entry name" value="HTH_ICLR"/>
    <property type="match status" value="1"/>
</dbReference>
<dbReference type="GO" id="GO:0045892">
    <property type="term" value="P:negative regulation of DNA-templated transcription"/>
    <property type="evidence" value="ECO:0007669"/>
    <property type="project" value="TreeGrafter"/>
</dbReference>
<feature type="domain" description="IclR-ED" evidence="5">
    <location>
        <begin position="62"/>
        <end position="245"/>
    </location>
</feature>
<protein>
    <submittedName>
        <fullName evidence="6">IclR family transcriptional regulator</fullName>
    </submittedName>
</protein>
<keyword evidence="2" id="KW-0238">DNA-binding</keyword>
<evidence type="ECO:0000256" key="1">
    <source>
        <dbReference type="ARBA" id="ARBA00023015"/>
    </source>
</evidence>
<dbReference type="InParanoid" id="A0A0D2GLT2"/>
<evidence type="ECO:0000256" key="2">
    <source>
        <dbReference type="ARBA" id="ARBA00023125"/>
    </source>
</evidence>
<keyword evidence="7" id="KW-1185">Reference proteome</keyword>
<evidence type="ECO:0000259" key="5">
    <source>
        <dbReference type="PROSITE" id="PS51078"/>
    </source>
</evidence>
<organism evidence="6 7">
    <name type="scientific">Dethiosulfatarculus sandiegensis</name>
    <dbReference type="NCBI Taxonomy" id="1429043"/>
    <lineage>
        <taxon>Bacteria</taxon>
        <taxon>Pseudomonadati</taxon>
        <taxon>Thermodesulfobacteriota</taxon>
        <taxon>Desulfarculia</taxon>
        <taxon>Desulfarculales</taxon>
        <taxon>Desulfarculaceae</taxon>
        <taxon>Dethiosulfatarculus</taxon>
    </lineage>
</organism>
<dbReference type="PANTHER" id="PTHR30136">
    <property type="entry name" value="HELIX-TURN-HELIX TRANSCRIPTIONAL REGULATOR, ICLR FAMILY"/>
    <property type="match status" value="1"/>
</dbReference>
<sequence>MASLERGLNILDVLTHRQEATVSEIAAELGCDRSACHRALLTMRDMGYVNQEGASGFTLSMKIFEMAMRMVNRLEIRPITRPFLEELRDKYKETVNLGVWDGKDVTYLDKCESAEVIRAELAVGARVPTHCSALGKAILAFRLPEEIEKYLSSTPLTTMTHNTLADTEDLRKELMRIRADGMAVDDEECYLGLRCVAAPIFNQRDRAGMSLSVSGPSGRITLNKLQAIGRDLKEACRRIEAALGRS</sequence>
<dbReference type="InterPro" id="IPR005471">
    <property type="entry name" value="Tscrpt_reg_IclR_N"/>
</dbReference>
<gene>
    <name evidence="6" type="ORF">X474_03190</name>
</gene>
<dbReference type="InterPro" id="IPR029016">
    <property type="entry name" value="GAF-like_dom_sf"/>
</dbReference>
<dbReference type="GO" id="GO:0003677">
    <property type="term" value="F:DNA binding"/>
    <property type="evidence" value="ECO:0007669"/>
    <property type="project" value="UniProtKB-KW"/>
</dbReference>
<dbReference type="Gene3D" id="1.10.10.10">
    <property type="entry name" value="Winged helix-like DNA-binding domain superfamily/Winged helix DNA-binding domain"/>
    <property type="match status" value="1"/>
</dbReference>
<keyword evidence="3" id="KW-0804">Transcription</keyword>
<evidence type="ECO:0000313" key="7">
    <source>
        <dbReference type="Proteomes" id="UP000032233"/>
    </source>
</evidence>
<evidence type="ECO:0000259" key="4">
    <source>
        <dbReference type="PROSITE" id="PS51077"/>
    </source>
</evidence>
<dbReference type="InterPro" id="IPR014757">
    <property type="entry name" value="Tscrpt_reg_IclR_C"/>
</dbReference>
<dbReference type="Gene3D" id="3.30.450.40">
    <property type="match status" value="1"/>
</dbReference>
<proteinExistence type="predicted"/>
<dbReference type="EMBL" id="AZAC01000002">
    <property type="protein sequence ID" value="KIX15652.1"/>
    <property type="molecule type" value="Genomic_DNA"/>
</dbReference>
<dbReference type="InterPro" id="IPR050707">
    <property type="entry name" value="HTH_MetabolicPath_Reg"/>
</dbReference>
<reference evidence="6 7" key="1">
    <citation type="submission" date="2013-11" db="EMBL/GenBank/DDBJ databases">
        <title>Metagenomic analysis of a methanogenic consortium involved in long chain n-alkane degradation.</title>
        <authorList>
            <person name="Davidova I.A."/>
            <person name="Callaghan A.V."/>
            <person name="Wawrik B."/>
            <person name="Pruitt S."/>
            <person name="Marks C."/>
            <person name="Duncan K.E."/>
            <person name="Suflita J.M."/>
        </authorList>
    </citation>
    <scope>NUCLEOTIDE SEQUENCE [LARGE SCALE GENOMIC DNA]</scope>
    <source>
        <strain evidence="6 7">SPR</strain>
    </source>
</reference>
<feature type="domain" description="HTH iclR-type" evidence="4">
    <location>
        <begin position="1"/>
        <end position="61"/>
    </location>
</feature>
<dbReference type="SUPFAM" id="SSF46785">
    <property type="entry name" value="Winged helix' DNA-binding domain"/>
    <property type="match status" value="1"/>
</dbReference>
<dbReference type="SUPFAM" id="SSF55781">
    <property type="entry name" value="GAF domain-like"/>
    <property type="match status" value="1"/>
</dbReference>
<dbReference type="Pfam" id="PF01614">
    <property type="entry name" value="IclR_C"/>
    <property type="match status" value="1"/>
</dbReference>